<dbReference type="EnsemblMetazoa" id="XM_016983876">
    <property type="protein sequence ID" value="XP_016839365"/>
    <property type="gene ID" value="LOC107980883"/>
</dbReference>
<proteinExistence type="predicted"/>
<dbReference type="SUPFAM" id="SSF54768">
    <property type="entry name" value="dsRNA-binding domain-like"/>
    <property type="match status" value="1"/>
</dbReference>
<dbReference type="GO" id="GO:0051726">
    <property type="term" value="P:regulation of cell cycle"/>
    <property type="evidence" value="ECO:0007669"/>
    <property type="project" value="InterPro"/>
</dbReference>
<dbReference type="SMART" id="SM00443">
    <property type="entry name" value="G_patch"/>
    <property type="match status" value="1"/>
</dbReference>
<sequence>MNCIQQFHNKREKTTNQLPLQFPVSSGQQHRKNESKDLYSNFVESTTPYQTISQSSANTQYQTNIPYQAGDQYQANVQYEANAQYQANSQYQAVPSGPGVMEYQTISKDQHQSIFSVNQTVDVNALVQQRWAAMKKLYENPNSVEAMNEMYEAQSKMQSWLKNKQVPGQFTGSTGAKVLTADELSSGYQAWAHQDQLLTAQPVTGGMGMALLLKMGWKPGEGLGKHKKGTIEPLSFRIKLDKSGLASNEDVIASMQKLSKVSNPSVPNKANSNTLQGKHPVSLLGEYCSKRKYGAPRYQEFCECGPDKKKSYLFMVVVNGITYKPAVANPNKKLAKVEAAQLCLQSLGVLP</sequence>
<gene>
    <name evidence="4" type="primary">107980883</name>
</gene>
<evidence type="ECO:0000313" key="4">
    <source>
        <dbReference type="EnsemblMetazoa" id="XP_016839365"/>
    </source>
</evidence>
<dbReference type="Pfam" id="PF00035">
    <property type="entry name" value="dsrm"/>
    <property type="match status" value="1"/>
</dbReference>
<dbReference type="InterPro" id="IPR014720">
    <property type="entry name" value="dsRBD_dom"/>
</dbReference>
<dbReference type="PANTHER" id="PTHR46528">
    <property type="entry name" value="PROTEIN SON"/>
    <property type="match status" value="1"/>
</dbReference>
<dbReference type="GO" id="GO:0048024">
    <property type="term" value="P:regulation of mRNA splicing, via spliceosome"/>
    <property type="evidence" value="ECO:0007669"/>
    <property type="project" value="TreeGrafter"/>
</dbReference>
<dbReference type="PROSITE" id="PS50174">
    <property type="entry name" value="G_PATCH"/>
    <property type="match status" value="1"/>
</dbReference>
<keyword evidence="1" id="KW-0694">RNA-binding</keyword>
<dbReference type="PROSITE" id="PS50137">
    <property type="entry name" value="DS_RBD"/>
    <property type="match status" value="1"/>
</dbReference>
<dbReference type="SMART" id="SM00358">
    <property type="entry name" value="DSRM"/>
    <property type="match status" value="1"/>
</dbReference>
<evidence type="ECO:0000256" key="1">
    <source>
        <dbReference type="PROSITE-ProRule" id="PRU00266"/>
    </source>
</evidence>
<dbReference type="Pfam" id="PF01585">
    <property type="entry name" value="G-patch"/>
    <property type="match status" value="1"/>
</dbReference>
<evidence type="ECO:0000259" key="2">
    <source>
        <dbReference type="PROSITE" id="PS50137"/>
    </source>
</evidence>
<dbReference type="GO" id="GO:0003723">
    <property type="term" value="F:RNA binding"/>
    <property type="evidence" value="ECO:0007669"/>
    <property type="project" value="UniProtKB-UniRule"/>
</dbReference>
<keyword evidence="5" id="KW-1185">Reference proteome</keyword>
<accession>A0A7M7IQJ4</accession>
<dbReference type="InParanoid" id="A0A7M7IQJ4"/>
<dbReference type="AlphaFoldDB" id="A0A7M7IQJ4"/>
<dbReference type="SMR" id="A0A7M7IQJ4"/>
<dbReference type="OrthoDB" id="786951at2759"/>
<reference evidence="4" key="1">
    <citation type="submission" date="2021-01" db="UniProtKB">
        <authorList>
            <consortium name="EnsemblMetazoa"/>
        </authorList>
    </citation>
    <scope>IDENTIFICATION</scope>
</reference>
<protein>
    <submittedName>
        <fullName evidence="4">Uncharacterized protein</fullName>
    </submittedName>
</protein>
<dbReference type="InterPro" id="IPR032922">
    <property type="entry name" value="SON"/>
</dbReference>
<dbReference type="Proteomes" id="UP000002358">
    <property type="component" value="Chromosome 3"/>
</dbReference>
<organism evidence="4 5">
    <name type="scientific">Nasonia vitripennis</name>
    <name type="common">Parasitic wasp</name>
    <dbReference type="NCBI Taxonomy" id="7425"/>
    <lineage>
        <taxon>Eukaryota</taxon>
        <taxon>Metazoa</taxon>
        <taxon>Ecdysozoa</taxon>
        <taxon>Arthropoda</taxon>
        <taxon>Hexapoda</taxon>
        <taxon>Insecta</taxon>
        <taxon>Pterygota</taxon>
        <taxon>Neoptera</taxon>
        <taxon>Endopterygota</taxon>
        <taxon>Hymenoptera</taxon>
        <taxon>Apocrita</taxon>
        <taxon>Proctotrupomorpha</taxon>
        <taxon>Chalcidoidea</taxon>
        <taxon>Pteromalidae</taxon>
        <taxon>Pteromalinae</taxon>
        <taxon>Nasonia</taxon>
    </lineage>
</organism>
<dbReference type="CDD" id="cd19870">
    <property type="entry name" value="DSRM_SON-like"/>
    <property type="match status" value="1"/>
</dbReference>
<dbReference type="Gene3D" id="3.30.160.20">
    <property type="match status" value="1"/>
</dbReference>
<dbReference type="PANTHER" id="PTHR46528:SF1">
    <property type="entry name" value="PROTEIN SON"/>
    <property type="match status" value="1"/>
</dbReference>
<evidence type="ECO:0000313" key="5">
    <source>
        <dbReference type="Proteomes" id="UP000002358"/>
    </source>
</evidence>
<dbReference type="KEGG" id="nvi:107980883"/>
<feature type="domain" description="DRBM" evidence="2">
    <location>
        <begin position="279"/>
        <end position="349"/>
    </location>
</feature>
<name>A0A7M7IQJ4_NASVI</name>
<evidence type="ECO:0000259" key="3">
    <source>
        <dbReference type="PROSITE" id="PS50174"/>
    </source>
</evidence>
<dbReference type="InterPro" id="IPR000467">
    <property type="entry name" value="G_patch_dom"/>
</dbReference>
<feature type="domain" description="G-patch" evidence="3">
    <location>
        <begin position="204"/>
        <end position="250"/>
    </location>
</feature>